<dbReference type="PANTHER" id="PTHR46607">
    <property type="entry name" value="SEC14 DOMAIN AND SPECTRIN REPEAT-CONTAINING PROTEIN 1"/>
    <property type="match status" value="1"/>
</dbReference>
<dbReference type="GO" id="GO:0005737">
    <property type="term" value="C:cytoplasm"/>
    <property type="evidence" value="ECO:0007669"/>
    <property type="project" value="UniProtKB-ARBA"/>
</dbReference>
<organism evidence="3">
    <name type="scientific">Xenopsylla cheopis</name>
    <name type="common">Oriental rat flea</name>
    <name type="synonym">Pulex cheopis</name>
    <dbReference type="NCBI Taxonomy" id="163159"/>
    <lineage>
        <taxon>Eukaryota</taxon>
        <taxon>Metazoa</taxon>
        <taxon>Ecdysozoa</taxon>
        <taxon>Arthropoda</taxon>
        <taxon>Hexapoda</taxon>
        <taxon>Insecta</taxon>
        <taxon>Pterygota</taxon>
        <taxon>Neoptera</taxon>
        <taxon>Endopterygota</taxon>
        <taxon>Siphonaptera</taxon>
        <taxon>Pulicidae</taxon>
        <taxon>Xenopsyllinae</taxon>
        <taxon>Xenopsylla</taxon>
    </lineage>
</organism>
<evidence type="ECO:0000256" key="2">
    <source>
        <dbReference type="SAM" id="MobiDB-lite"/>
    </source>
</evidence>
<dbReference type="EMBL" id="GIIL01004731">
    <property type="protein sequence ID" value="NOV48457.1"/>
    <property type="molecule type" value="Transcribed_RNA"/>
</dbReference>
<accession>A0A6M2DUS1</accession>
<feature type="compositionally biased region" description="Polar residues" evidence="2">
    <location>
        <begin position="835"/>
        <end position="853"/>
    </location>
</feature>
<reference evidence="3" key="1">
    <citation type="submission" date="2020-03" db="EMBL/GenBank/DDBJ databases">
        <title>Transcriptomic Profiling of the Digestive Tract of the Rat Flea, Xenopsylla cheopis, Following Blood Feeding and Infection with Yersinia pestis.</title>
        <authorList>
            <person name="Bland D.M."/>
            <person name="Martens C.A."/>
            <person name="Virtaneva K."/>
            <person name="Kanakabandi K."/>
            <person name="Long D."/>
            <person name="Rosenke R."/>
            <person name="Saturday G.A."/>
            <person name="Hoyt F.H."/>
            <person name="Bruno D.P."/>
            <person name="Ribeiro J.M.C."/>
            <person name="Hinnebusch J."/>
        </authorList>
    </citation>
    <scope>NUCLEOTIDE SEQUENCE</scope>
</reference>
<dbReference type="InterPro" id="IPR018159">
    <property type="entry name" value="Spectrin/alpha-actinin"/>
</dbReference>
<dbReference type="AlphaFoldDB" id="A0A6M2DUS1"/>
<keyword evidence="1" id="KW-0175">Coiled coil</keyword>
<feature type="region of interest" description="Disordered" evidence="2">
    <location>
        <begin position="766"/>
        <end position="798"/>
    </location>
</feature>
<dbReference type="SUPFAM" id="SSF46966">
    <property type="entry name" value="Spectrin repeat"/>
    <property type="match status" value="2"/>
</dbReference>
<evidence type="ECO:0000256" key="1">
    <source>
        <dbReference type="SAM" id="Coils"/>
    </source>
</evidence>
<feature type="compositionally biased region" description="Polar residues" evidence="2">
    <location>
        <begin position="767"/>
        <end position="783"/>
    </location>
</feature>
<dbReference type="GO" id="GO:0043325">
    <property type="term" value="F:phosphatidylinositol-3,4-bisphosphate binding"/>
    <property type="evidence" value="ECO:0007669"/>
    <property type="project" value="TreeGrafter"/>
</dbReference>
<dbReference type="GO" id="GO:0005546">
    <property type="term" value="F:phosphatidylinositol-4,5-bisphosphate binding"/>
    <property type="evidence" value="ECO:0007669"/>
    <property type="project" value="TreeGrafter"/>
</dbReference>
<dbReference type="Gene3D" id="1.20.58.60">
    <property type="match status" value="2"/>
</dbReference>
<dbReference type="PANTHER" id="PTHR46607:SF1">
    <property type="entry name" value="SEC14 DOMAIN AND SPECTRIN REPEAT-CONTAINING PROTEIN 1"/>
    <property type="match status" value="1"/>
</dbReference>
<feature type="region of interest" description="Disordered" evidence="2">
    <location>
        <begin position="824"/>
        <end position="853"/>
    </location>
</feature>
<name>A0A6M2DUS1_XENCH</name>
<dbReference type="SMART" id="SM00150">
    <property type="entry name" value="SPEC"/>
    <property type="match status" value="2"/>
</dbReference>
<dbReference type="GO" id="GO:0032266">
    <property type="term" value="F:phosphatidylinositol-3-phosphate binding"/>
    <property type="evidence" value="ECO:0007669"/>
    <property type="project" value="TreeGrafter"/>
</dbReference>
<dbReference type="GO" id="GO:0070273">
    <property type="term" value="F:phosphatidylinositol-4-phosphate binding"/>
    <property type="evidence" value="ECO:0007669"/>
    <property type="project" value="TreeGrafter"/>
</dbReference>
<dbReference type="GO" id="GO:0080025">
    <property type="term" value="F:phosphatidylinositol-3,5-bisphosphate binding"/>
    <property type="evidence" value="ECO:0007669"/>
    <property type="project" value="TreeGrafter"/>
</dbReference>
<dbReference type="GO" id="GO:0010314">
    <property type="term" value="F:phosphatidylinositol-5-phosphate binding"/>
    <property type="evidence" value="ECO:0007669"/>
    <property type="project" value="TreeGrafter"/>
</dbReference>
<protein>
    <submittedName>
        <fullName evidence="3">Putative sec14 domain and spectrin repeat-containing protein 1</fullName>
    </submittedName>
</protein>
<proteinExistence type="predicted"/>
<sequence length="929" mass="105017">MEADTLVALRSRLACLPGGRTRQQHPILLVTVPAQLQPWTKKHLEICIEYILGILDEESKCEGLAVLVDGQRGSWRLARALIRQTKQLLDQKMSNMIVLRSDAFWAKQRIDHCTKQDKDKEPIYISKSRLSKYVDENNLPVDLGGQYEYNHTQWIQTRLLVDEFSRRAAEALSQLQDVRLHLLESRHTRLCQMSAALSENAGKSEKAEHLAQDVQRAGESLLQQYQSPIIIQPISYSSNSIATDCQQVRMRSPQDFLDTQSRIQRSLEAITTARLQSEEAWLEAEKAYNEAQDVEKLASALDQVTAWIMGPGEKLLNVSQRVGGDSSSAEALLRKHESLELRCRLAYARYAELMRKVDALPVTAKSREDLLTRRDLMDSACRHFAIRIEQRRNALVTSVRFHRLVGEYFSRTDEVYERLLMGVNGENLERDVRDAAQQLKILRKHQSELESLQRALRRAGERLCCTYSANINPLKTPSVFATSATSPAFQSQQYISSASLYQQSNQTFPRNMPFTSDSTPSFLDVVKVKGALDAAAARGSLFTDGLELRLLTLQQLQHVGSYETEASRAKEWLDDLVAAVRKEYITVGCNEDEIRVQRDRQTALQKTAESTYKYGKQLLGAAACLRTACRLSSADNTRQCDDLEKAWCVLRAASDEQMTRLRVCAVFHRSTAHQCRRLRELIELASCGTDMDNEQGEKERDQVLQEVGRMVRLGRLLRTRLKEAILIGDEMPSTNEQPNASAIEAISKKLTEVTSLADQLDAALRTAQDSQNENASRSLSSEEACTEDARSESEDFITASECTCTPQSRSSSYHTASECGTSPWLDQELDPTQHHGVTSTPLTSPSHNHQQTTSKLVREITETRTFKVRQCQVASNASLVRTEDELRHKEKELGEPYDLKEQVSEDAPDYAWGKYYHSYISKQAIKGCL</sequence>
<evidence type="ECO:0000313" key="3">
    <source>
        <dbReference type="EMBL" id="NOV48457.1"/>
    </source>
</evidence>
<feature type="coiled-coil region" evidence="1">
    <location>
        <begin position="425"/>
        <end position="462"/>
    </location>
</feature>